<dbReference type="Proteomes" id="UP001281761">
    <property type="component" value="Unassembled WGS sequence"/>
</dbReference>
<accession>A0ABQ9XR41</accession>
<reference evidence="1 2" key="1">
    <citation type="journal article" date="2022" name="bioRxiv">
        <title>Genomics of Preaxostyla Flagellates Illuminates Evolutionary Transitions and the Path Towards Mitochondrial Loss.</title>
        <authorList>
            <person name="Novak L.V.F."/>
            <person name="Treitli S.C."/>
            <person name="Pyrih J."/>
            <person name="Halakuc P."/>
            <person name="Pipaliya S.V."/>
            <person name="Vacek V."/>
            <person name="Brzon O."/>
            <person name="Soukal P."/>
            <person name="Eme L."/>
            <person name="Dacks J.B."/>
            <person name="Karnkowska A."/>
            <person name="Elias M."/>
            <person name="Hampl V."/>
        </authorList>
    </citation>
    <scope>NUCLEOTIDE SEQUENCE [LARGE SCALE GENOMIC DNA]</scope>
    <source>
        <strain evidence="1">NAU3</strain>
        <tissue evidence="1">Gut</tissue>
    </source>
</reference>
<proteinExistence type="predicted"/>
<sequence>MIHLLNSVIAVAVDTCDFGDTDSEESKSYAVRKTFCDRIIAPSSDYIHHLFVIRYSIDPTLVSSLLQLLVDIICISPYHIETAQQVGHMPVFVFIPSLFDSLERDVELSSLLFRLNMMISKWDLDRRALVKGQPLLLRLVEDGLDDMLEMRVAFIKLNSPLASLQHSVQTALCNKGGNL</sequence>
<protein>
    <submittedName>
        <fullName evidence="1">Uncharacterized protein</fullName>
    </submittedName>
</protein>
<organism evidence="1 2">
    <name type="scientific">Blattamonas nauphoetae</name>
    <dbReference type="NCBI Taxonomy" id="2049346"/>
    <lineage>
        <taxon>Eukaryota</taxon>
        <taxon>Metamonada</taxon>
        <taxon>Preaxostyla</taxon>
        <taxon>Oxymonadida</taxon>
        <taxon>Blattamonas</taxon>
    </lineage>
</organism>
<keyword evidence="2" id="KW-1185">Reference proteome</keyword>
<gene>
    <name evidence="1" type="ORF">BLNAU_10788</name>
</gene>
<evidence type="ECO:0000313" key="2">
    <source>
        <dbReference type="Proteomes" id="UP001281761"/>
    </source>
</evidence>
<name>A0ABQ9XR41_9EUKA</name>
<dbReference type="EMBL" id="JARBJD010000080">
    <property type="protein sequence ID" value="KAK2954289.1"/>
    <property type="molecule type" value="Genomic_DNA"/>
</dbReference>
<comment type="caution">
    <text evidence="1">The sequence shown here is derived from an EMBL/GenBank/DDBJ whole genome shotgun (WGS) entry which is preliminary data.</text>
</comment>
<evidence type="ECO:0000313" key="1">
    <source>
        <dbReference type="EMBL" id="KAK2954289.1"/>
    </source>
</evidence>